<reference evidence="2" key="1">
    <citation type="submission" date="2021-02" db="EMBL/GenBank/DDBJ databases">
        <authorList>
            <person name="Nowell W R."/>
        </authorList>
    </citation>
    <scope>NUCLEOTIDE SEQUENCE</scope>
</reference>
<accession>A0A813NBX4</accession>
<gene>
    <name evidence="2" type="ORF">PYM288_LOCUS945</name>
</gene>
<name>A0A813NBX4_9BILA</name>
<evidence type="ECO:0000313" key="3">
    <source>
        <dbReference type="Proteomes" id="UP000663854"/>
    </source>
</evidence>
<proteinExistence type="predicted"/>
<dbReference type="Proteomes" id="UP000663854">
    <property type="component" value="Unassembled WGS sequence"/>
</dbReference>
<evidence type="ECO:0000313" key="2">
    <source>
        <dbReference type="EMBL" id="CAF0730834.1"/>
    </source>
</evidence>
<protein>
    <submittedName>
        <fullName evidence="2">Uncharacterized protein</fullName>
    </submittedName>
</protein>
<dbReference type="AlphaFoldDB" id="A0A813NBX4"/>
<dbReference type="EMBL" id="CAJNOH010000004">
    <property type="protein sequence ID" value="CAF0730834.1"/>
    <property type="molecule type" value="Genomic_DNA"/>
</dbReference>
<sequence>MQHPEGPAPTGPVGKGWVPPAPGSVPGLVGSGQASSSGMAPGLMAPGLGAPSASDAGVPAYSGKRQIPDEVIQQMLVSRVGAGSLRRLQQQLF</sequence>
<organism evidence="2 3">
    <name type="scientific">Rotaria sordida</name>
    <dbReference type="NCBI Taxonomy" id="392033"/>
    <lineage>
        <taxon>Eukaryota</taxon>
        <taxon>Metazoa</taxon>
        <taxon>Spiralia</taxon>
        <taxon>Gnathifera</taxon>
        <taxon>Rotifera</taxon>
        <taxon>Eurotatoria</taxon>
        <taxon>Bdelloidea</taxon>
        <taxon>Philodinida</taxon>
        <taxon>Philodinidae</taxon>
        <taxon>Rotaria</taxon>
    </lineage>
</organism>
<comment type="caution">
    <text evidence="2">The sequence shown here is derived from an EMBL/GenBank/DDBJ whole genome shotgun (WGS) entry which is preliminary data.</text>
</comment>
<feature type="region of interest" description="Disordered" evidence="1">
    <location>
        <begin position="1"/>
        <end position="62"/>
    </location>
</feature>
<feature type="compositionally biased region" description="Pro residues" evidence="1">
    <location>
        <begin position="1"/>
        <end position="10"/>
    </location>
</feature>
<evidence type="ECO:0000256" key="1">
    <source>
        <dbReference type="SAM" id="MobiDB-lite"/>
    </source>
</evidence>